<dbReference type="EMBL" id="JAIZAY010000005">
    <property type="protein sequence ID" value="KAJ8041080.1"/>
    <property type="molecule type" value="Genomic_DNA"/>
</dbReference>
<dbReference type="FunFam" id="3.10.10.10:FF:000002">
    <property type="entry name" value="Retrovirus-related Pol polyprotein from transposon 17.6-like protein"/>
    <property type="match status" value="1"/>
</dbReference>
<dbReference type="Gene3D" id="3.10.10.10">
    <property type="entry name" value="HIV Type 1 Reverse Transcriptase, subunit A, domain 1"/>
    <property type="match status" value="1"/>
</dbReference>
<evidence type="ECO:0000313" key="1">
    <source>
        <dbReference type="EMBL" id="KAJ8041080.1"/>
    </source>
</evidence>
<dbReference type="OrthoDB" id="9996999at2759"/>
<accession>A0A9Q1C9X4</accession>
<comment type="caution">
    <text evidence="1">The sequence shown here is derived from an EMBL/GenBank/DDBJ whole genome shotgun (WGS) entry which is preliminary data.</text>
</comment>
<gene>
    <name evidence="1" type="ORF">HOLleu_11795</name>
</gene>
<dbReference type="Gene3D" id="2.40.70.10">
    <property type="entry name" value="Acid Proteases"/>
    <property type="match status" value="1"/>
</dbReference>
<protein>
    <submittedName>
        <fullName evidence="1">Uncharacterized protein</fullName>
    </submittedName>
</protein>
<dbReference type="Proteomes" id="UP001152320">
    <property type="component" value="Chromosome 5"/>
</dbReference>
<dbReference type="InterPro" id="IPR021109">
    <property type="entry name" value="Peptidase_aspartic_dom_sf"/>
</dbReference>
<dbReference type="InterPro" id="IPR043128">
    <property type="entry name" value="Rev_trsase/Diguanyl_cyclase"/>
</dbReference>
<dbReference type="InterPro" id="IPR053134">
    <property type="entry name" value="RNA-dir_DNA_polymerase"/>
</dbReference>
<dbReference type="PANTHER" id="PTHR24559:SF444">
    <property type="entry name" value="REVERSE TRANSCRIPTASE DOMAIN-CONTAINING PROTEIN"/>
    <property type="match status" value="1"/>
</dbReference>
<keyword evidence="2" id="KW-1185">Reference proteome</keyword>
<sequence>MGICGEVIEHEVHVADIGSDAILGLDFLMKHHCSLDWHNGVLKLDGKEVALQPKEDPTGIFRVKVVETVIVPSGHELVVGTRLIRRGQGIHPVERDCTRQALLLPLLSFMEKHEIVVAHSLVNAAKDIIPLRVFNPTENDVTLYRESQPAVLELITEDEAVLDGQSLKELESISVIQSDDKGCDEASYPPKDRLLPGHLKELADRMSSNLSGTQRSQAEELLLEFENLFHSSNGPLGRTDTVKHKINTGDSVPIKQHPRRVPIYKQAAADEEIKKMLCSGVITPSQSPWSSPIVLVRKKDGSIRLCVDYRKLNEVTIKDAYPIPRIEDSLDSLCGSRWFTTLDLAQLFNV</sequence>
<dbReference type="Gene3D" id="3.30.70.270">
    <property type="match status" value="1"/>
</dbReference>
<proteinExistence type="predicted"/>
<dbReference type="SUPFAM" id="SSF56672">
    <property type="entry name" value="DNA/RNA polymerases"/>
    <property type="match status" value="1"/>
</dbReference>
<dbReference type="InterPro" id="IPR043502">
    <property type="entry name" value="DNA/RNA_pol_sf"/>
</dbReference>
<dbReference type="PANTHER" id="PTHR24559">
    <property type="entry name" value="TRANSPOSON TY3-I GAG-POL POLYPROTEIN"/>
    <property type="match status" value="1"/>
</dbReference>
<dbReference type="AlphaFoldDB" id="A0A9Q1C9X4"/>
<evidence type="ECO:0000313" key="2">
    <source>
        <dbReference type="Proteomes" id="UP001152320"/>
    </source>
</evidence>
<reference evidence="1" key="1">
    <citation type="submission" date="2021-10" db="EMBL/GenBank/DDBJ databases">
        <title>Tropical sea cucumber genome reveals ecological adaptation and Cuvierian tubules defense mechanism.</title>
        <authorList>
            <person name="Chen T."/>
        </authorList>
    </citation>
    <scope>NUCLEOTIDE SEQUENCE</scope>
    <source>
        <strain evidence="1">Nanhai2018</strain>
        <tissue evidence="1">Muscle</tissue>
    </source>
</reference>
<dbReference type="CDD" id="cd01647">
    <property type="entry name" value="RT_LTR"/>
    <property type="match status" value="1"/>
</dbReference>
<name>A0A9Q1C9X4_HOLLE</name>
<organism evidence="1 2">
    <name type="scientific">Holothuria leucospilota</name>
    <name type="common">Black long sea cucumber</name>
    <name type="synonym">Mertensiothuria leucospilota</name>
    <dbReference type="NCBI Taxonomy" id="206669"/>
    <lineage>
        <taxon>Eukaryota</taxon>
        <taxon>Metazoa</taxon>
        <taxon>Echinodermata</taxon>
        <taxon>Eleutherozoa</taxon>
        <taxon>Echinozoa</taxon>
        <taxon>Holothuroidea</taxon>
        <taxon>Aspidochirotacea</taxon>
        <taxon>Aspidochirotida</taxon>
        <taxon>Holothuriidae</taxon>
        <taxon>Holothuria</taxon>
    </lineage>
</organism>